<keyword evidence="4 6" id="KW-1133">Transmembrane helix</keyword>
<evidence type="ECO:0000256" key="2">
    <source>
        <dbReference type="ARBA" id="ARBA00022475"/>
    </source>
</evidence>
<comment type="subcellular location">
    <subcellularLocation>
        <location evidence="1">Cell membrane</location>
        <topology evidence="1">Multi-pass membrane protein</topology>
    </subcellularLocation>
</comment>
<dbReference type="InterPro" id="IPR051461">
    <property type="entry name" value="UPF0750_membrane"/>
</dbReference>
<proteinExistence type="predicted"/>
<dbReference type="InterPro" id="IPR015867">
    <property type="entry name" value="N-reg_PII/ATP_PRibTrfase_C"/>
</dbReference>
<feature type="transmembrane region" description="Helical" evidence="6">
    <location>
        <begin position="7"/>
        <end position="26"/>
    </location>
</feature>
<accession>A0A3E5FNM8</accession>
<evidence type="ECO:0000313" key="8">
    <source>
        <dbReference type="EMBL" id="RGO08050.1"/>
    </source>
</evidence>
<protein>
    <submittedName>
        <fullName evidence="8">YitT family protein</fullName>
    </submittedName>
</protein>
<feature type="transmembrane region" description="Helical" evidence="6">
    <location>
        <begin position="103"/>
        <end position="123"/>
    </location>
</feature>
<dbReference type="Gene3D" id="3.30.70.120">
    <property type="match status" value="1"/>
</dbReference>
<feature type="domain" description="DUF2179" evidence="7">
    <location>
        <begin position="218"/>
        <end position="272"/>
    </location>
</feature>
<dbReference type="GO" id="GO:0005886">
    <property type="term" value="C:plasma membrane"/>
    <property type="evidence" value="ECO:0007669"/>
    <property type="project" value="UniProtKB-SubCell"/>
</dbReference>
<comment type="caution">
    <text evidence="8">The sequence shown here is derived from an EMBL/GenBank/DDBJ whole genome shotgun (WGS) entry which is preliminary data.</text>
</comment>
<evidence type="ECO:0000313" key="9">
    <source>
        <dbReference type="Proteomes" id="UP000261087"/>
    </source>
</evidence>
<feature type="transmembrane region" description="Helical" evidence="6">
    <location>
        <begin position="143"/>
        <end position="165"/>
    </location>
</feature>
<dbReference type="EMBL" id="QSVF01000024">
    <property type="protein sequence ID" value="RGO08050.1"/>
    <property type="molecule type" value="Genomic_DNA"/>
</dbReference>
<evidence type="ECO:0000256" key="3">
    <source>
        <dbReference type="ARBA" id="ARBA00022692"/>
    </source>
</evidence>
<sequence>MKDIKVIIGILVGNTLYALAVAMFILPNDLITGGTTGIALFLNTTLNIPVTLFVSIFNICMFLLGWKILGKKFALTTLISSFYYPFILGILENIFKNEIMSNDTLLCVIFAGIMIGVAIGLVIRCGASTGGMDIPPLILNKKLGIPISISMYAFDFFILLGQMLIRKREMVFYGILLVLIYTIVLDKVLVIGKSQIQVKIISSKFEQINNMIINKLDRGSTLIHGETGFMHNKYPIVLTVVNNRELTLLNNYVYQIDSDAFMIINKVNEVRGKGFSSEKKYIQK</sequence>
<dbReference type="PIRSF" id="PIRSF006483">
    <property type="entry name" value="Membrane_protein_YitT"/>
    <property type="match status" value="1"/>
</dbReference>
<keyword evidence="2" id="KW-1003">Cell membrane</keyword>
<reference evidence="8 9" key="1">
    <citation type="submission" date="2018-08" db="EMBL/GenBank/DDBJ databases">
        <title>A genome reference for cultivated species of the human gut microbiota.</title>
        <authorList>
            <person name="Zou Y."/>
            <person name="Xue W."/>
            <person name="Luo G."/>
        </authorList>
    </citation>
    <scope>NUCLEOTIDE SEQUENCE [LARGE SCALE GENOMIC DNA]</scope>
    <source>
        <strain evidence="8 9">OM02-6</strain>
    </source>
</reference>
<evidence type="ECO:0000256" key="6">
    <source>
        <dbReference type="SAM" id="Phobius"/>
    </source>
</evidence>
<evidence type="ECO:0000256" key="5">
    <source>
        <dbReference type="ARBA" id="ARBA00023136"/>
    </source>
</evidence>
<keyword evidence="5 6" id="KW-0472">Membrane</keyword>
<feature type="transmembrane region" description="Helical" evidence="6">
    <location>
        <begin position="73"/>
        <end position="91"/>
    </location>
</feature>
<dbReference type="InterPro" id="IPR019264">
    <property type="entry name" value="DUF2179"/>
</dbReference>
<feature type="transmembrane region" description="Helical" evidence="6">
    <location>
        <begin position="171"/>
        <end position="190"/>
    </location>
</feature>
<feature type="transmembrane region" description="Helical" evidence="6">
    <location>
        <begin position="46"/>
        <end position="66"/>
    </location>
</feature>
<name>A0A3E5FNM8_9FIRM</name>
<dbReference type="Proteomes" id="UP000261087">
    <property type="component" value="Unassembled WGS sequence"/>
</dbReference>
<dbReference type="CDD" id="cd16380">
    <property type="entry name" value="YitT_C"/>
    <property type="match status" value="1"/>
</dbReference>
<dbReference type="Pfam" id="PF02588">
    <property type="entry name" value="YitT_membrane"/>
    <property type="match status" value="1"/>
</dbReference>
<evidence type="ECO:0000256" key="1">
    <source>
        <dbReference type="ARBA" id="ARBA00004651"/>
    </source>
</evidence>
<dbReference type="RefSeq" id="WP_117605175.1">
    <property type="nucleotide sequence ID" value="NZ_CATZTT010000040.1"/>
</dbReference>
<dbReference type="AlphaFoldDB" id="A0A3E5FNM8"/>
<keyword evidence="3 6" id="KW-0812">Transmembrane</keyword>
<gene>
    <name evidence="8" type="ORF">DXB31_09035</name>
</gene>
<dbReference type="PANTHER" id="PTHR33545">
    <property type="entry name" value="UPF0750 MEMBRANE PROTEIN YITT-RELATED"/>
    <property type="match status" value="1"/>
</dbReference>
<dbReference type="PANTHER" id="PTHR33545:SF5">
    <property type="entry name" value="UPF0750 MEMBRANE PROTEIN YITT"/>
    <property type="match status" value="1"/>
</dbReference>
<organism evidence="8 9">
    <name type="scientific">Thomasclavelia spiroformis</name>
    <dbReference type="NCBI Taxonomy" id="29348"/>
    <lineage>
        <taxon>Bacteria</taxon>
        <taxon>Bacillati</taxon>
        <taxon>Bacillota</taxon>
        <taxon>Erysipelotrichia</taxon>
        <taxon>Erysipelotrichales</taxon>
        <taxon>Coprobacillaceae</taxon>
        <taxon>Thomasclavelia</taxon>
    </lineage>
</organism>
<dbReference type="InterPro" id="IPR003740">
    <property type="entry name" value="YitT"/>
</dbReference>
<evidence type="ECO:0000256" key="4">
    <source>
        <dbReference type="ARBA" id="ARBA00022989"/>
    </source>
</evidence>
<evidence type="ECO:0000259" key="7">
    <source>
        <dbReference type="Pfam" id="PF10035"/>
    </source>
</evidence>
<dbReference type="Pfam" id="PF10035">
    <property type="entry name" value="DUF2179"/>
    <property type="match status" value="1"/>
</dbReference>